<dbReference type="Proteomes" id="UP000254504">
    <property type="component" value="Chromosome"/>
</dbReference>
<proteinExistence type="predicted"/>
<gene>
    <name evidence="1" type="ORF">ATR_1137</name>
    <name evidence="2" type="ORF">CRU87_02810</name>
</gene>
<evidence type="ECO:0000313" key="4">
    <source>
        <dbReference type="Proteomes" id="UP000289132"/>
    </source>
</evidence>
<accession>A0AAD0QJU4</accession>
<dbReference type="EMBL" id="PDKD01000002">
    <property type="protein sequence ID" value="RXJ92730.1"/>
    <property type="molecule type" value="Genomic_DNA"/>
</dbReference>
<reference evidence="2 4" key="1">
    <citation type="submission" date="2017-10" db="EMBL/GenBank/DDBJ databases">
        <title>Genomics of the genus Arcobacter.</title>
        <authorList>
            <person name="Perez-Cataluna A."/>
            <person name="Figueras M.J."/>
        </authorList>
    </citation>
    <scope>NUCLEOTIDE SEQUENCE [LARGE SCALE GENOMIC DNA]</scope>
    <source>
        <strain evidence="2 4">LMG 25534</strain>
    </source>
</reference>
<keyword evidence="4" id="KW-1185">Reference proteome</keyword>
<reference evidence="1 3" key="2">
    <citation type="submission" date="2018-07" db="EMBL/GenBank/DDBJ databases">
        <title>Complete genome of the Arcobacter trophiarum type strain LMG 25534.</title>
        <authorList>
            <person name="Miller W.G."/>
            <person name="Yee E."/>
        </authorList>
    </citation>
    <scope>NUCLEOTIDE SEQUENCE [LARGE SCALE GENOMIC DNA]</scope>
    <source>
        <strain evidence="1 3">LMG 25534</strain>
    </source>
</reference>
<dbReference type="Pfam" id="PF13487">
    <property type="entry name" value="HD_5"/>
    <property type="match status" value="1"/>
</dbReference>
<evidence type="ECO:0000313" key="1">
    <source>
        <dbReference type="EMBL" id="AXK49000.1"/>
    </source>
</evidence>
<organism evidence="1 3">
    <name type="scientific">Aliarcobacter trophiarum LMG 25534</name>
    <dbReference type="NCBI Taxonomy" id="1032241"/>
    <lineage>
        <taxon>Bacteria</taxon>
        <taxon>Pseudomonadati</taxon>
        <taxon>Campylobacterota</taxon>
        <taxon>Epsilonproteobacteria</taxon>
        <taxon>Campylobacterales</taxon>
        <taxon>Arcobacteraceae</taxon>
        <taxon>Aliarcobacter</taxon>
    </lineage>
</organism>
<dbReference type="Gene3D" id="1.10.3210.10">
    <property type="entry name" value="Hypothetical protein af1432"/>
    <property type="match status" value="1"/>
</dbReference>
<dbReference type="KEGG" id="atp:ATR_1137"/>
<sequence>MDKKRQIVFNLNNFLLAFSKAFNTKKATFIALNIAKELNFSNEKLADICSFNLAYPLGVKALENFDFLDKANLNDELFLEISNISQKLAYNFDFSIFKKDLEDKIKDFIEKESLKEEFKTILITLFSKKLFYLELLYDETITLFIYKNLDDFTKALEFEKILQMTNEFNLYIEKESKIVQRAEVLADFFEFEHKDKEIFKIACSLINIGKLFIKNTKQNEDERRDLGMFYSYHTKIILDDILGFSDISNLASKSQERLDGSGVFALSSKDLSFKDRLIICLNLYSYFKEPKPYKKEYTHEQTIEAIRKMVDSGKIDESLVEIFSKVFEEDIK</sequence>
<protein>
    <submittedName>
        <fullName evidence="1">C-di-GMP phosphodiesterase, class II (HD-GYP domain)</fullName>
    </submittedName>
    <submittedName>
        <fullName evidence="2">Phosphohydrolase</fullName>
    </submittedName>
</protein>
<evidence type="ECO:0000313" key="3">
    <source>
        <dbReference type="Proteomes" id="UP000254504"/>
    </source>
</evidence>
<dbReference type="EMBL" id="CP031367">
    <property type="protein sequence ID" value="AXK49000.1"/>
    <property type="molecule type" value="Genomic_DNA"/>
</dbReference>
<dbReference type="Proteomes" id="UP000289132">
    <property type="component" value="Unassembled WGS sequence"/>
</dbReference>
<dbReference type="RefSeq" id="WP_115428504.1">
    <property type="nucleotide sequence ID" value="NZ_CP031367.1"/>
</dbReference>
<dbReference type="AlphaFoldDB" id="A0AAD0QJU4"/>
<name>A0AAD0QJU4_9BACT</name>
<evidence type="ECO:0000313" key="2">
    <source>
        <dbReference type="EMBL" id="RXJ92730.1"/>
    </source>
</evidence>